<organism evidence="3 4">
    <name type="scientific">Nostoc cf. commune SO-36</name>
    <dbReference type="NCBI Taxonomy" id="449208"/>
    <lineage>
        <taxon>Bacteria</taxon>
        <taxon>Bacillati</taxon>
        <taxon>Cyanobacteriota</taxon>
        <taxon>Cyanophyceae</taxon>
        <taxon>Nostocales</taxon>
        <taxon>Nostocaceae</taxon>
        <taxon>Nostoc</taxon>
    </lineage>
</organism>
<dbReference type="EMBL" id="AP025732">
    <property type="protein sequence ID" value="BDI19575.1"/>
    <property type="molecule type" value="Genomic_DNA"/>
</dbReference>
<dbReference type="InterPro" id="IPR036591">
    <property type="entry name" value="YggU-like_sf"/>
</dbReference>
<evidence type="ECO:0000313" key="4">
    <source>
        <dbReference type="Proteomes" id="UP001055453"/>
    </source>
</evidence>
<dbReference type="InterPro" id="IPR003746">
    <property type="entry name" value="DUF167"/>
</dbReference>
<gene>
    <name evidence="3" type="ORF">ANSO36C_53770</name>
</gene>
<dbReference type="RefSeq" id="WP_251957107.1">
    <property type="nucleotide sequence ID" value="NZ_AP025732.1"/>
</dbReference>
<proteinExistence type="inferred from homology"/>
<evidence type="ECO:0000313" key="3">
    <source>
        <dbReference type="EMBL" id="BDI19575.1"/>
    </source>
</evidence>
<accession>A0ABM7Z8N5</accession>
<reference evidence="3" key="1">
    <citation type="submission" date="2022-04" db="EMBL/GenBank/DDBJ databases">
        <title>Complete genome sequence of a cyanobacterium, Nostoc sp. SO-36, isolated in Antarctica.</title>
        <authorList>
            <person name="Kanesaki Y."/>
            <person name="Effendi D."/>
            <person name="Sakamoto T."/>
            <person name="Ohtani S."/>
            <person name="Awai K."/>
        </authorList>
    </citation>
    <scope>NUCLEOTIDE SEQUENCE</scope>
    <source>
        <strain evidence="3">SO-36</strain>
    </source>
</reference>
<sequence length="75" mass="8496">MHKKVKVKPNSKQQKIEEQSDGSLIVYLKSPPVDGKANEELIKLLAEKFDVPKSHIRIKSGLSSRQKLIEIDIDT</sequence>
<name>A0ABM7Z8N5_NOSCO</name>
<keyword evidence="4" id="KW-1185">Reference proteome</keyword>
<evidence type="ECO:0000256" key="1">
    <source>
        <dbReference type="ARBA" id="ARBA00010364"/>
    </source>
</evidence>
<dbReference type="NCBIfam" id="TIGR00251">
    <property type="entry name" value="DUF167 family protein"/>
    <property type="match status" value="1"/>
</dbReference>
<dbReference type="Proteomes" id="UP001055453">
    <property type="component" value="Chromosome"/>
</dbReference>
<comment type="similarity">
    <text evidence="1 2">Belongs to the UPF0235 family.</text>
</comment>
<dbReference type="SMART" id="SM01152">
    <property type="entry name" value="DUF167"/>
    <property type="match status" value="1"/>
</dbReference>
<dbReference type="SUPFAM" id="SSF69786">
    <property type="entry name" value="YggU-like"/>
    <property type="match status" value="1"/>
</dbReference>
<dbReference type="PANTHER" id="PTHR13420">
    <property type="entry name" value="UPF0235 PROTEIN C15ORF40"/>
    <property type="match status" value="1"/>
</dbReference>
<dbReference type="Gene3D" id="3.30.1200.10">
    <property type="entry name" value="YggU-like"/>
    <property type="match status" value="1"/>
</dbReference>
<dbReference type="PANTHER" id="PTHR13420:SF7">
    <property type="entry name" value="UPF0235 PROTEIN C15ORF40"/>
    <property type="match status" value="1"/>
</dbReference>
<evidence type="ECO:0000256" key="2">
    <source>
        <dbReference type="HAMAP-Rule" id="MF_00634"/>
    </source>
</evidence>
<dbReference type="HAMAP" id="MF_00634">
    <property type="entry name" value="UPF0235"/>
    <property type="match status" value="1"/>
</dbReference>
<dbReference type="Pfam" id="PF02594">
    <property type="entry name" value="DUF167"/>
    <property type="match status" value="1"/>
</dbReference>
<protein>
    <recommendedName>
        <fullName evidence="2">UPF0235 protein ANSO36C_53770</fullName>
    </recommendedName>
</protein>